<evidence type="ECO:0000313" key="23">
    <source>
        <dbReference type="Proteomes" id="UP001148018"/>
    </source>
</evidence>
<gene>
    <name evidence="22" type="ORF">NHX12_026014</name>
</gene>
<evidence type="ECO:0000256" key="7">
    <source>
        <dbReference type="ARBA" id="ARBA00022741"/>
    </source>
</evidence>
<dbReference type="InterPro" id="IPR036572">
    <property type="entry name" value="Doublecortin_dom_sf"/>
</dbReference>
<keyword evidence="5 16" id="KW-0808">Transferase</keyword>
<dbReference type="EMBL" id="JANIIK010000042">
    <property type="protein sequence ID" value="KAJ3606493.1"/>
    <property type="molecule type" value="Genomic_DNA"/>
</dbReference>
<dbReference type="Gene3D" id="3.30.505.10">
    <property type="entry name" value="SH2 domain"/>
    <property type="match status" value="1"/>
</dbReference>
<feature type="domain" description="Doublecortin" evidence="21">
    <location>
        <begin position="49"/>
        <end position="117"/>
    </location>
</feature>
<dbReference type="PROSITE" id="PS00107">
    <property type="entry name" value="PROTEIN_KINASE_ATP"/>
    <property type="match status" value="1"/>
</dbReference>
<evidence type="ECO:0000256" key="11">
    <source>
        <dbReference type="ARBA" id="ARBA00023288"/>
    </source>
</evidence>
<reference evidence="22" key="1">
    <citation type="submission" date="2022-07" db="EMBL/GenBank/DDBJ databases">
        <title>Chromosome-level genome of Muraenolepis orangiensis.</title>
        <authorList>
            <person name="Kim J."/>
        </authorList>
    </citation>
    <scope>NUCLEOTIDE SEQUENCE</scope>
    <source>
        <strain evidence="22">KU_S4_2022</strain>
        <tissue evidence="22">Muscle</tissue>
    </source>
</reference>
<dbReference type="GO" id="GO:0004715">
    <property type="term" value="F:non-membrane spanning protein tyrosine kinase activity"/>
    <property type="evidence" value="ECO:0007669"/>
    <property type="project" value="UniProtKB-EC"/>
</dbReference>
<comment type="subcellular location">
    <subcellularLocation>
        <location evidence="1">Membrane</location>
        <topology evidence="1">Lipid-anchor</topology>
    </subcellularLocation>
</comment>
<evidence type="ECO:0000256" key="2">
    <source>
        <dbReference type="ARBA" id="ARBA00005354"/>
    </source>
</evidence>
<dbReference type="GO" id="GO:0005524">
    <property type="term" value="F:ATP binding"/>
    <property type="evidence" value="ECO:0007669"/>
    <property type="project" value="UniProtKB-UniRule"/>
</dbReference>
<evidence type="ECO:0000256" key="8">
    <source>
        <dbReference type="ARBA" id="ARBA00022777"/>
    </source>
</evidence>
<feature type="compositionally biased region" description="Acidic residues" evidence="17">
    <location>
        <begin position="268"/>
        <end position="282"/>
    </location>
</feature>
<evidence type="ECO:0000259" key="20">
    <source>
        <dbReference type="PROSITE" id="PS50011"/>
    </source>
</evidence>
<dbReference type="Gene3D" id="3.30.200.20">
    <property type="entry name" value="Phosphorylase Kinase, domain 1"/>
    <property type="match status" value="1"/>
</dbReference>
<evidence type="ECO:0000256" key="4">
    <source>
        <dbReference type="ARBA" id="ARBA00022553"/>
    </source>
</evidence>
<dbReference type="AlphaFoldDB" id="A0A9Q0IQD0"/>
<proteinExistence type="inferred from homology"/>
<dbReference type="SUPFAM" id="SSF56112">
    <property type="entry name" value="Protein kinase-like (PK-like)"/>
    <property type="match status" value="1"/>
</dbReference>
<dbReference type="InterPro" id="IPR036860">
    <property type="entry name" value="SH2_dom_sf"/>
</dbReference>
<dbReference type="InterPro" id="IPR003533">
    <property type="entry name" value="Doublecortin_dom"/>
</dbReference>
<dbReference type="GO" id="GO:0016020">
    <property type="term" value="C:membrane"/>
    <property type="evidence" value="ECO:0007669"/>
    <property type="project" value="UniProtKB-SubCell"/>
</dbReference>
<dbReference type="PRINTS" id="PR00401">
    <property type="entry name" value="SH2DOMAIN"/>
</dbReference>
<dbReference type="PROSITE" id="PS50309">
    <property type="entry name" value="DC"/>
    <property type="match status" value="1"/>
</dbReference>
<evidence type="ECO:0000313" key="22">
    <source>
        <dbReference type="EMBL" id="KAJ3606493.1"/>
    </source>
</evidence>
<evidence type="ECO:0000256" key="15">
    <source>
        <dbReference type="PROSITE-ProRule" id="PRU10141"/>
    </source>
</evidence>
<evidence type="ECO:0000256" key="5">
    <source>
        <dbReference type="ARBA" id="ARBA00022679"/>
    </source>
</evidence>
<dbReference type="FunFam" id="1.10.510.10:FF:000004">
    <property type="entry name" value="Tyrosine-protein kinase"/>
    <property type="match status" value="1"/>
</dbReference>
<dbReference type="OrthoDB" id="4062651at2759"/>
<dbReference type="InterPro" id="IPR020635">
    <property type="entry name" value="Tyr_kinase_cat_dom"/>
</dbReference>
<feature type="domain" description="SH3" evidence="19">
    <location>
        <begin position="360"/>
        <end position="420"/>
    </location>
</feature>
<dbReference type="InterPro" id="IPR017441">
    <property type="entry name" value="Protein_kinase_ATP_BS"/>
</dbReference>
<dbReference type="InterPro" id="IPR008266">
    <property type="entry name" value="Tyr_kinase_AS"/>
</dbReference>
<sequence>MSAHKLTYQSFQALGAGDGPQPRPPSHHPHTSSSSGFPRIPRHARSQNRRTVLVKNSEPSYRRSIALHRRAPWSLELFLQEVSELMKYRVLKLYTSEGHQVDSVQGLLRCPSVLICSLTDCRSSPQHVDSNPDPGEAMMDDDIEKRVVINEDGSLSMEMKVRFRLHNDEKLQWSTQVTKNGGPRSCEPLQGCSYYHQQSSMESCSESELPNASPTEVVSEWLKHLPADTMMYDNVDESDTNCEGHENENDMAEDETQVNTKETHISEEEISENDPTDEDEEQSEKNTAEVLARDETEDEVTSEQDYAEDETGEEQGSEKNPVEEILVEDEAAGAEMLQKGNAEEIIAEAESSEEETSEKENQDVVIAQHDFQPTNDNDLAFKIGERLQVLQEDGDWWLAKSLLTEKEGLIPCTFVARAHSLEVERWFFKDLSRRETERLLVAPGNKVGSFLIRESETTKGTLSLSIRDLVTVEGDVVKHYKIRCLDNGGYYISPSIPFSSLQALVKYYTRTADGLCQRLNAPCRAEAPQQPWAQDEWEIPRHTLKMVKRLGAGQFGEVWMGYYKNRQKVAIKTLKEGSMEPAGFLQEANLMKKLQHQRLVRLHAVVTMEPILIVTEFMCNGCLLDFLKTDQGKKRSVPQLIDMSAQVAEGMAFIESKHFIHRDLRAANILVNETLHCKIADFGLARIIENEYTAQEGAKFPIKWTAPEAINFGTFTIKSDVWSFGILLTEIVTYGRIPYPGMTNPEVICQLDHMYRMPCPEGCPQQLYDLMLNCWKEKPEDRPTFDHLQNTLNDFFIATEGPYEMQP</sequence>
<dbReference type="SMART" id="SM00326">
    <property type="entry name" value="SH3"/>
    <property type="match status" value="1"/>
</dbReference>
<keyword evidence="4" id="KW-0597">Phosphoprotein</keyword>
<name>A0A9Q0IQD0_9TELE</name>
<dbReference type="Pfam" id="PF03607">
    <property type="entry name" value="DCX"/>
    <property type="match status" value="1"/>
</dbReference>
<accession>A0A9Q0IQD0</accession>
<dbReference type="InterPro" id="IPR050198">
    <property type="entry name" value="Non-receptor_tyrosine_kinases"/>
</dbReference>
<evidence type="ECO:0000259" key="18">
    <source>
        <dbReference type="PROSITE" id="PS50001"/>
    </source>
</evidence>
<evidence type="ECO:0000259" key="19">
    <source>
        <dbReference type="PROSITE" id="PS50002"/>
    </source>
</evidence>
<feature type="compositionally biased region" description="Basic and acidic residues" evidence="17">
    <location>
        <begin position="283"/>
        <end position="294"/>
    </location>
</feature>
<dbReference type="PROSITE" id="PS50002">
    <property type="entry name" value="SH3"/>
    <property type="match status" value="1"/>
</dbReference>
<dbReference type="PROSITE" id="PS50011">
    <property type="entry name" value="PROTEIN_KINASE_DOM"/>
    <property type="match status" value="1"/>
</dbReference>
<feature type="binding site" evidence="15">
    <location>
        <position position="572"/>
    </location>
    <ligand>
        <name>ATP</name>
        <dbReference type="ChEBI" id="CHEBI:30616"/>
    </ligand>
</feature>
<dbReference type="InterPro" id="IPR001452">
    <property type="entry name" value="SH3_domain"/>
</dbReference>
<evidence type="ECO:0000256" key="3">
    <source>
        <dbReference type="ARBA" id="ARBA00022443"/>
    </source>
</evidence>
<dbReference type="PRINTS" id="PR00109">
    <property type="entry name" value="TYRKINASE"/>
</dbReference>
<dbReference type="InterPro" id="IPR001245">
    <property type="entry name" value="Ser-Thr/Tyr_kinase_cat_dom"/>
</dbReference>
<feature type="region of interest" description="Disordered" evidence="17">
    <location>
        <begin position="233"/>
        <end position="323"/>
    </location>
</feature>
<evidence type="ECO:0000256" key="1">
    <source>
        <dbReference type="ARBA" id="ARBA00004635"/>
    </source>
</evidence>
<dbReference type="CDD" id="cd09933">
    <property type="entry name" value="SH2_Src_family"/>
    <property type="match status" value="1"/>
</dbReference>
<keyword evidence="13" id="KW-0727">SH2 domain</keyword>
<dbReference type="Gene3D" id="3.10.20.230">
    <property type="entry name" value="Doublecortin domain"/>
    <property type="match status" value="1"/>
</dbReference>
<protein>
    <recommendedName>
        <fullName evidence="16">Tyrosine-protein kinase</fullName>
        <ecNumber evidence="16">2.7.10.2</ecNumber>
    </recommendedName>
</protein>
<dbReference type="SUPFAM" id="SSF55550">
    <property type="entry name" value="SH2 domain"/>
    <property type="match status" value="1"/>
</dbReference>
<dbReference type="SMART" id="SM00219">
    <property type="entry name" value="TyrKc"/>
    <property type="match status" value="1"/>
</dbReference>
<dbReference type="Pfam" id="PF00017">
    <property type="entry name" value="SH2"/>
    <property type="match status" value="1"/>
</dbReference>
<dbReference type="Gene3D" id="2.30.30.40">
    <property type="entry name" value="SH3 Domains"/>
    <property type="match status" value="1"/>
</dbReference>
<dbReference type="SUPFAM" id="SSF50044">
    <property type="entry name" value="SH3-domain"/>
    <property type="match status" value="1"/>
</dbReference>
<dbReference type="Pfam" id="PF00018">
    <property type="entry name" value="SH3_1"/>
    <property type="match status" value="1"/>
</dbReference>
<dbReference type="FunFam" id="3.30.200.20:FF:000036">
    <property type="entry name" value="Tyrosine-protein kinase"/>
    <property type="match status" value="1"/>
</dbReference>
<comment type="similarity">
    <text evidence="2">Belongs to the protein kinase superfamily. CAMK Ser/Thr protein kinase family. CaMK subfamily.</text>
</comment>
<feature type="domain" description="SH2" evidence="18">
    <location>
        <begin position="426"/>
        <end position="523"/>
    </location>
</feature>
<comment type="similarity">
    <text evidence="16">Belongs to the protein kinase superfamily. Tyr protein kinase family.</text>
</comment>
<dbReference type="PROSITE" id="PS50001">
    <property type="entry name" value="SH2"/>
    <property type="match status" value="1"/>
</dbReference>
<dbReference type="InterPro" id="IPR036028">
    <property type="entry name" value="SH3-like_dom_sf"/>
</dbReference>
<keyword evidence="7 15" id="KW-0547">Nucleotide-binding</keyword>
<feature type="domain" description="Protein kinase" evidence="20">
    <location>
        <begin position="544"/>
        <end position="796"/>
    </location>
</feature>
<keyword evidence="10 16" id="KW-0829">Tyrosine-protein kinase</keyword>
<evidence type="ECO:0000256" key="9">
    <source>
        <dbReference type="ARBA" id="ARBA00022840"/>
    </source>
</evidence>
<comment type="catalytic activity">
    <reaction evidence="12 16">
        <text>L-tyrosyl-[protein] + ATP = O-phospho-L-tyrosyl-[protein] + ADP + H(+)</text>
        <dbReference type="Rhea" id="RHEA:10596"/>
        <dbReference type="Rhea" id="RHEA-COMP:10136"/>
        <dbReference type="Rhea" id="RHEA-COMP:20101"/>
        <dbReference type="ChEBI" id="CHEBI:15378"/>
        <dbReference type="ChEBI" id="CHEBI:30616"/>
        <dbReference type="ChEBI" id="CHEBI:46858"/>
        <dbReference type="ChEBI" id="CHEBI:61978"/>
        <dbReference type="ChEBI" id="CHEBI:456216"/>
        <dbReference type="EC" id="2.7.10.2"/>
    </reaction>
</comment>
<evidence type="ECO:0000256" key="6">
    <source>
        <dbReference type="ARBA" id="ARBA00022707"/>
    </source>
</evidence>
<keyword evidence="11" id="KW-0449">Lipoprotein</keyword>
<dbReference type="InterPro" id="IPR000719">
    <property type="entry name" value="Prot_kinase_dom"/>
</dbReference>
<feature type="region of interest" description="Disordered" evidence="17">
    <location>
        <begin position="13"/>
        <end position="50"/>
    </location>
</feature>
<dbReference type="InterPro" id="IPR011009">
    <property type="entry name" value="Kinase-like_dom_sf"/>
</dbReference>
<evidence type="ECO:0000256" key="13">
    <source>
        <dbReference type="PROSITE-ProRule" id="PRU00191"/>
    </source>
</evidence>
<dbReference type="SMART" id="SM00252">
    <property type="entry name" value="SH2"/>
    <property type="match status" value="1"/>
</dbReference>
<evidence type="ECO:0000256" key="17">
    <source>
        <dbReference type="SAM" id="MobiDB-lite"/>
    </source>
</evidence>
<keyword evidence="8 16" id="KW-0418">Kinase</keyword>
<comment type="caution">
    <text evidence="22">The sequence shown here is derived from an EMBL/GenBank/DDBJ whole genome shotgun (WGS) entry which is preliminary data.</text>
</comment>
<evidence type="ECO:0000256" key="14">
    <source>
        <dbReference type="PROSITE-ProRule" id="PRU00192"/>
    </source>
</evidence>
<evidence type="ECO:0000256" key="10">
    <source>
        <dbReference type="ARBA" id="ARBA00023137"/>
    </source>
</evidence>
<evidence type="ECO:0000256" key="12">
    <source>
        <dbReference type="ARBA" id="ARBA00051245"/>
    </source>
</evidence>
<dbReference type="PANTHER" id="PTHR24418">
    <property type="entry name" value="TYROSINE-PROTEIN KINASE"/>
    <property type="match status" value="1"/>
</dbReference>
<dbReference type="PRINTS" id="PR00452">
    <property type="entry name" value="SH3DOMAIN"/>
</dbReference>
<dbReference type="EC" id="2.7.10.2" evidence="16"/>
<keyword evidence="23" id="KW-1185">Reference proteome</keyword>
<keyword evidence="6" id="KW-0519">Myristate</keyword>
<keyword evidence="3 14" id="KW-0728">SH3 domain</keyword>
<dbReference type="InterPro" id="IPR000980">
    <property type="entry name" value="SH2"/>
</dbReference>
<dbReference type="Gene3D" id="1.10.510.10">
    <property type="entry name" value="Transferase(Phosphotransferase) domain 1"/>
    <property type="match status" value="1"/>
</dbReference>
<dbReference type="Pfam" id="PF07714">
    <property type="entry name" value="PK_Tyr_Ser-Thr"/>
    <property type="match status" value="1"/>
</dbReference>
<dbReference type="GO" id="GO:0035556">
    <property type="term" value="P:intracellular signal transduction"/>
    <property type="evidence" value="ECO:0007669"/>
    <property type="project" value="InterPro"/>
</dbReference>
<dbReference type="Proteomes" id="UP001148018">
    <property type="component" value="Unassembled WGS sequence"/>
</dbReference>
<evidence type="ECO:0000256" key="16">
    <source>
        <dbReference type="RuleBase" id="RU362096"/>
    </source>
</evidence>
<feature type="compositionally biased region" description="Acidic residues" evidence="17">
    <location>
        <begin position="295"/>
        <end position="315"/>
    </location>
</feature>
<keyword evidence="9 15" id="KW-0067">ATP-binding</keyword>
<dbReference type="PROSITE" id="PS00109">
    <property type="entry name" value="PROTEIN_KINASE_TYR"/>
    <property type="match status" value="1"/>
</dbReference>
<organism evidence="22 23">
    <name type="scientific">Muraenolepis orangiensis</name>
    <name type="common">Patagonian moray cod</name>
    <dbReference type="NCBI Taxonomy" id="630683"/>
    <lineage>
        <taxon>Eukaryota</taxon>
        <taxon>Metazoa</taxon>
        <taxon>Chordata</taxon>
        <taxon>Craniata</taxon>
        <taxon>Vertebrata</taxon>
        <taxon>Euteleostomi</taxon>
        <taxon>Actinopterygii</taxon>
        <taxon>Neopterygii</taxon>
        <taxon>Teleostei</taxon>
        <taxon>Neoteleostei</taxon>
        <taxon>Acanthomorphata</taxon>
        <taxon>Zeiogadaria</taxon>
        <taxon>Gadariae</taxon>
        <taxon>Gadiformes</taxon>
        <taxon>Muraenolepidoidei</taxon>
        <taxon>Muraenolepididae</taxon>
        <taxon>Muraenolepis</taxon>
    </lineage>
</organism>
<dbReference type="SUPFAM" id="SSF89837">
    <property type="entry name" value="Doublecortin (DC)"/>
    <property type="match status" value="1"/>
</dbReference>
<evidence type="ECO:0000259" key="21">
    <source>
        <dbReference type="PROSITE" id="PS50309"/>
    </source>
</evidence>